<dbReference type="InterPro" id="IPR018389">
    <property type="entry name" value="DctP_fam"/>
</dbReference>
<dbReference type="PANTHER" id="PTHR33376:SF7">
    <property type="entry name" value="C4-DICARBOXYLATE-BINDING PROTEIN DCTB"/>
    <property type="match status" value="1"/>
</dbReference>
<dbReference type="InterPro" id="IPR004682">
    <property type="entry name" value="TRAP_DctP"/>
</dbReference>
<organism evidence="5 6">
    <name type="scientific">Megamonas funiformis</name>
    <dbReference type="NCBI Taxonomy" id="437897"/>
    <lineage>
        <taxon>Bacteria</taxon>
        <taxon>Bacillati</taxon>
        <taxon>Bacillota</taxon>
        <taxon>Negativicutes</taxon>
        <taxon>Selenomonadales</taxon>
        <taxon>Selenomonadaceae</taxon>
        <taxon>Megamonas</taxon>
    </lineage>
</organism>
<keyword evidence="2" id="KW-0813">Transport</keyword>
<reference evidence="5" key="1">
    <citation type="submission" date="2021-10" db="EMBL/GenBank/DDBJ databases">
        <title>Collection of gut derived symbiotic bacterial strains cultured from healthy donors.</title>
        <authorList>
            <person name="Lin H."/>
            <person name="Littmann E."/>
            <person name="Claire K."/>
            <person name="Pamer E."/>
        </authorList>
    </citation>
    <scope>NUCLEOTIDE SEQUENCE</scope>
    <source>
        <strain evidence="5">MSK.7.16</strain>
    </source>
</reference>
<sequence length="340" mass="37959">MKKIFFILTFFLCVFFTGCSSDNSPSISNSNKEEYQKIQLVMAVNGTDTQIDSKVANKFADLVSEASNGNVTISVYPNDQLASGNATKGIEMLAVGAVDLAAYATSVMAVLDEKIGIATIPYTFSNYTEAKQVIDTSGGKYYEKLLADKGITYLGSFHNGFRQISNNKHEVRTPEDVKGLKIRVPGGEVYMDFFNTLGADPIAMSWSEVFTAVQQGTIDGQENGVSITKSAKMNEVQKYITIWNYSYENDLFVANSKIWNTLEPKTQQLLREKAKEACNWGRQQVENEEDGIIAEFEEDAIIVTKLTPEELNTFKNAVEPVREKFINKYGKENYNAFINK</sequence>
<evidence type="ECO:0000256" key="3">
    <source>
        <dbReference type="ARBA" id="ARBA00022729"/>
    </source>
</evidence>
<dbReference type="Pfam" id="PF03480">
    <property type="entry name" value="DctP"/>
    <property type="match status" value="1"/>
</dbReference>
<dbReference type="NCBIfam" id="TIGR00787">
    <property type="entry name" value="dctP"/>
    <property type="match status" value="1"/>
</dbReference>
<accession>A0AAW4U878</accession>
<dbReference type="PANTHER" id="PTHR33376">
    <property type="match status" value="1"/>
</dbReference>
<comment type="caution">
    <text evidence="5">The sequence shown here is derived from an EMBL/GenBank/DDBJ whole genome shotgun (WGS) entry which is preliminary data.</text>
</comment>
<feature type="chain" id="PRO_5043958094" evidence="4">
    <location>
        <begin position="22"/>
        <end position="340"/>
    </location>
</feature>
<proteinExistence type="inferred from homology"/>
<dbReference type="PROSITE" id="PS51257">
    <property type="entry name" value="PROKAR_LIPOPROTEIN"/>
    <property type="match status" value="1"/>
</dbReference>
<evidence type="ECO:0000313" key="5">
    <source>
        <dbReference type="EMBL" id="MCB6829286.1"/>
    </source>
</evidence>
<protein>
    <submittedName>
        <fullName evidence="5">DctP family TRAP transporter solute-binding subunit</fullName>
    </submittedName>
</protein>
<evidence type="ECO:0000256" key="2">
    <source>
        <dbReference type="ARBA" id="ARBA00022448"/>
    </source>
</evidence>
<keyword evidence="3 4" id="KW-0732">Signal</keyword>
<feature type="signal peptide" evidence="4">
    <location>
        <begin position="1"/>
        <end position="21"/>
    </location>
</feature>
<evidence type="ECO:0000256" key="4">
    <source>
        <dbReference type="SAM" id="SignalP"/>
    </source>
</evidence>
<dbReference type="GO" id="GO:0055085">
    <property type="term" value="P:transmembrane transport"/>
    <property type="evidence" value="ECO:0007669"/>
    <property type="project" value="InterPro"/>
</dbReference>
<dbReference type="NCBIfam" id="NF037995">
    <property type="entry name" value="TRAP_S1"/>
    <property type="match status" value="1"/>
</dbReference>
<gene>
    <name evidence="5" type="ORF">LIY65_11365</name>
</gene>
<dbReference type="Gene3D" id="3.40.190.170">
    <property type="entry name" value="Bacterial extracellular solute-binding protein, family 7"/>
    <property type="match status" value="1"/>
</dbReference>
<dbReference type="EMBL" id="JAJCGD010000046">
    <property type="protein sequence ID" value="MCB6829286.1"/>
    <property type="molecule type" value="Genomic_DNA"/>
</dbReference>
<evidence type="ECO:0000256" key="1">
    <source>
        <dbReference type="ARBA" id="ARBA00009023"/>
    </source>
</evidence>
<dbReference type="PIRSF" id="PIRSF006470">
    <property type="entry name" value="DctB"/>
    <property type="match status" value="1"/>
</dbReference>
<dbReference type="SUPFAM" id="SSF53850">
    <property type="entry name" value="Periplasmic binding protein-like II"/>
    <property type="match status" value="1"/>
</dbReference>
<evidence type="ECO:0000313" key="6">
    <source>
        <dbReference type="Proteomes" id="UP001198190"/>
    </source>
</evidence>
<dbReference type="Proteomes" id="UP001198190">
    <property type="component" value="Unassembled WGS sequence"/>
</dbReference>
<name>A0AAW4U878_9FIRM</name>
<dbReference type="GO" id="GO:0030288">
    <property type="term" value="C:outer membrane-bounded periplasmic space"/>
    <property type="evidence" value="ECO:0007669"/>
    <property type="project" value="InterPro"/>
</dbReference>
<dbReference type="InterPro" id="IPR038404">
    <property type="entry name" value="TRAP_DctP_sf"/>
</dbReference>
<comment type="similarity">
    <text evidence="1">Belongs to the bacterial solute-binding protein 7 family.</text>
</comment>
<dbReference type="RefSeq" id="WP_227153322.1">
    <property type="nucleotide sequence ID" value="NZ_JAJCGD010000046.1"/>
</dbReference>
<dbReference type="AlphaFoldDB" id="A0AAW4U878"/>